<proteinExistence type="inferred from homology"/>
<dbReference type="EMBL" id="NCKU01002276">
    <property type="protein sequence ID" value="RWS09949.1"/>
    <property type="molecule type" value="Genomic_DNA"/>
</dbReference>
<dbReference type="PROSITE" id="PS00630">
    <property type="entry name" value="IMP_2"/>
    <property type="match status" value="1"/>
</dbReference>
<evidence type="ECO:0000313" key="13">
    <source>
        <dbReference type="EMBL" id="RWS14701.1"/>
    </source>
</evidence>
<organism evidence="11 14">
    <name type="scientific">Dinothrombium tinctorium</name>
    <dbReference type="NCBI Taxonomy" id="1965070"/>
    <lineage>
        <taxon>Eukaryota</taxon>
        <taxon>Metazoa</taxon>
        <taxon>Ecdysozoa</taxon>
        <taxon>Arthropoda</taxon>
        <taxon>Chelicerata</taxon>
        <taxon>Arachnida</taxon>
        <taxon>Acari</taxon>
        <taxon>Acariformes</taxon>
        <taxon>Trombidiformes</taxon>
        <taxon>Prostigmata</taxon>
        <taxon>Anystina</taxon>
        <taxon>Parasitengona</taxon>
        <taxon>Trombidioidea</taxon>
        <taxon>Trombidiidae</taxon>
        <taxon>Dinothrombium</taxon>
    </lineage>
</organism>
<dbReference type="SUPFAM" id="SSF56655">
    <property type="entry name" value="Carbohydrate phosphatase"/>
    <property type="match status" value="1"/>
</dbReference>
<dbReference type="GO" id="GO:0046872">
    <property type="term" value="F:metal ion binding"/>
    <property type="evidence" value="ECO:0007669"/>
    <property type="project" value="UniProtKB-KW"/>
</dbReference>
<dbReference type="EC" id="3.1.3.25" evidence="9"/>
<dbReference type="PRINTS" id="PR00377">
    <property type="entry name" value="IMPHPHTASES"/>
</dbReference>
<dbReference type="EMBL" id="NCKU01002308">
    <property type="protein sequence ID" value="RWS09872.1"/>
    <property type="molecule type" value="Genomic_DNA"/>
</dbReference>
<protein>
    <recommendedName>
        <fullName evidence="9">Inositol-1-monophosphatase</fullName>
        <ecNumber evidence="9">3.1.3.25</ecNumber>
    </recommendedName>
</protein>
<dbReference type="GO" id="GO:0046854">
    <property type="term" value="P:phosphatidylinositol phosphate biosynthetic process"/>
    <property type="evidence" value="ECO:0007669"/>
    <property type="project" value="InterPro"/>
</dbReference>
<dbReference type="InterPro" id="IPR020550">
    <property type="entry name" value="Inositol_monophosphatase_CS"/>
</dbReference>
<evidence type="ECO:0000256" key="4">
    <source>
        <dbReference type="ARBA" id="ARBA00009759"/>
    </source>
</evidence>
<dbReference type="InterPro" id="IPR000760">
    <property type="entry name" value="Inositol_monophosphatase-like"/>
</dbReference>
<sequence>MDRETLFKCEKVAINVALAAGNMMKSASGGEQRIEQKLSPVDLVTETDKAVEAFVFNELRKHFPNHKFIGEESATDPTLTNELTWIVDPIDGTMNFVHTFPWVCISMALVYEKEPIIGVIYSPFLEKMYTAKKGFGAYCNGIPLHVSDCESLEKSLILYELGGYRDEKRINAIASNLMSLQEECHGLRSTGSAALNLCTIANGHADGYFQFDLKCWDLAAGALIVSEAGGYVVDITSDRFDLMRGRIVAACNANIAKAVIDKIQVHLKPYI</sequence>
<evidence type="ECO:0000313" key="11">
    <source>
        <dbReference type="EMBL" id="RWS09872.1"/>
    </source>
</evidence>
<dbReference type="Pfam" id="PF00459">
    <property type="entry name" value="Inositol_P"/>
    <property type="match status" value="1"/>
</dbReference>
<evidence type="ECO:0000313" key="10">
    <source>
        <dbReference type="EMBL" id="RWS09127.1"/>
    </source>
</evidence>
<dbReference type="PANTHER" id="PTHR20854">
    <property type="entry name" value="INOSITOL MONOPHOSPHATASE"/>
    <property type="match status" value="1"/>
</dbReference>
<dbReference type="EMBL" id="NCKU01002639">
    <property type="protein sequence ID" value="RWS09127.1"/>
    <property type="molecule type" value="Genomic_DNA"/>
</dbReference>
<dbReference type="AlphaFoldDB" id="A0A3S3S3J6"/>
<evidence type="ECO:0000256" key="6">
    <source>
        <dbReference type="ARBA" id="ARBA00022801"/>
    </source>
</evidence>
<dbReference type="GO" id="GO:0008934">
    <property type="term" value="F:inositol monophosphate 1-phosphatase activity"/>
    <property type="evidence" value="ECO:0007669"/>
    <property type="project" value="InterPro"/>
</dbReference>
<keyword evidence="6 9" id="KW-0378">Hydrolase</keyword>
<feature type="binding site" evidence="8">
    <location>
        <position position="90"/>
    </location>
    <ligand>
        <name>Mg(2+)</name>
        <dbReference type="ChEBI" id="CHEBI:18420"/>
        <label>2</label>
    </ligand>
</feature>
<dbReference type="EMBL" id="NCKU01000642">
    <property type="protein sequence ID" value="RWS14701.1"/>
    <property type="molecule type" value="Genomic_DNA"/>
</dbReference>
<dbReference type="InterPro" id="IPR020583">
    <property type="entry name" value="Inositol_monoP_metal-BS"/>
</dbReference>
<dbReference type="PROSITE" id="PS00629">
    <property type="entry name" value="IMP_1"/>
    <property type="match status" value="1"/>
</dbReference>
<evidence type="ECO:0000256" key="3">
    <source>
        <dbReference type="ARBA" id="ARBA00005152"/>
    </source>
</evidence>
<evidence type="ECO:0000313" key="12">
    <source>
        <dbReference type="EMBL" id="RWS09949.1"/>
    </source>
</evidence>
<dbReference type="GO" id="GO:0006021">
    <property type="term" value="P:inositol biosynthetic process"/>
    <property type="evidence" value="ECO:0007669"/>
    <property type="project" value="UniProtKB-UniPathway"/>
</dbReference>
<comment type="caution">
    <text evidence="11">The sequence shown here is derived from an EMBL/GenBank/DDBJ whole genome shotgun (WGS) entry which is preliminary data.</text>
</comment>
<reference evidence="11 14" key="1">
    <citation type="journal article" date="2018" name="Gigascience">
        <title>Genomes of trombidid mites reveal novel predicted allergens and laterally-transferred genes associated with secondary metabolism.</title>
        <authorList>
            <person name="Dong X."/>
            <person name="Chaisiri K."/>
            <person name="Xia D."/>
            <person name="Armstrong S.D."/>
            <person name="Fang Y."/>
            <person name="Donnelly M.J."/>
            <person name="Kadowaki T."/>
            <person name="McGarry J.W."/>
            <person name="Darby A.C."/>
            <person name="Makepeace B.L."/>
        </authorList>
    </citation>
    <scope>NUCLEOTIDE SEQUENCE [LARGE SCALE GENOMIC DNA]</scope>
    <source>
        <strain evidence="11">UoL-WK</strain>
    </source>
</reference>
<dbReference type="STRING" id="1965070.A0A3S3S3J6"/>
<comment type="similarity">
    <text evidence="4 9">Belongs to the inositol monophosphatase superfamily.</text>
</comment>
<keyword evidence="5 8" id="KW-0479">Metal-binding</keyword>
<comment type="pathway">
    <text evidence="3 9">Polyol metabolism; myo-inositol biosynthesis; myo-inositol from D-glucose 6-phosphate: step 2/2.</text>
</comment>
<dbReference type="PANTHER" id="PTHR20854:SF4">
    <property type="entry name" value="INOSITOL-1-MONOPHOSPHATASE-RELATED"/>
    <property type="match status" value="1"/>
</dbReference>
<feature type="binding site" evidence="8">
    <location>
        <position position="88"/>
    </location>
    <ligand>
        <name>Mg(2+)</name>
        <dbReference type="ChEBI" id="CHEBI:18420"/>
        <label>1</label>
        <note>catalytic</note>
    </ligand>
</feature>
<evidence type="ECO:0000256" key="1">
    <source>
        <dbReference type="ARBA" id="ARBA00001033"/>
    </source>
</evidence>
<dbReference type="Proteomes" id="UP000285301">
    <property type="component" value="Unassembled WGS sequence"/>
</dbReference>
<feature type="binding site" evidence="8">
    <location>
        <position position="91"/>
    </location>
    <ligand>
        <name>Mg(2+)</name>
        <dbReference type="ChEBI" id="CHEBI:18420"/>
        <label>1</label>
        <note>catalytic</note>
    </ligand>
</feature>
<dbReference type="FunFam" id="3.30.540.10:FF:000004">
    <property type="entry name" value="Inositol-1-monophosphatase"/>
    <property type="match status" value="1"/>
</dbReference>
<dbReference type="FunFam" id="3.40.190.80:FF:000002">
    <property type="entry name" value="Inositol-1-monophosphatase"/>
    <property type="match status" value="1"/>
</dbReference>
<comment type="catalytic activity">
    <reaction evidence="1 9">
        <text>a myo-inositol phosphate + H2O = myo-inositol + phosphate</text>
        <dbReference type="Rhea" id="RHEA:24056"/>
        <dbReference type="ChEBI" id="CHEBI:15377"/>
        <dbReference type="ChEBI" id="CHEBI:17268"/>
        <dbReference type="ChEBI" id="CHEBI:43474"/>
        <dbReference type="ChEBI" id="CHEBI:84139"/>
        <dbReference type="EC" id="3.1.3.25"/>
    </reaction>
</comment>
<dbReference type="Gene3D" id="3.30.540.10">
    <property type="entry name" value="Fructose-1,6-Bisphosphatase, subunit A, domain 1"/>
    <property type="match status" value="1"/>
</dbReference>
<gene>
    <name evidence="13" type="ORF">B4U79_00523</name>
    <name evidence="10" type="ORF">B4U79_07640</name>
    <name evidence="11" type="ORF">B4U79_11317</name>
    <name evidence="12" type="ORF">B4U79_14837</name>
</gene>
<feature type="binding site" evidence="8">
    <location>
        <position position="71"/>
    </location>
    <ligand>
        <name>Mg(2+)</name>
        <dbReference type="ChEBI" id="CHEBI:18420"/>
        <label>1</label>
        <note>catalytic</note>
    </ligand>
</feature>
<evidence type="ECO:0000256" key="8">
    <source>
        <dbReference type="PIRSR" id="PIRSR600760-2"/>
    </source>
</evidence>
<dbReference type="UniPathway" id="UPA00823">
    <property type="reaction ID" value="UER00788"/>
</dbReference>
<dbReference type="Gene3D" id="3.40.190.80">
    <property type="match status" value="1"/>
</dbReference>
<keyword evidence="7 8" id="KW-0460">Magnesium</keyword>
<feature type="binding site" evidence="8">
    <location>
        <position position="217"/>
    </location>
    <ligand>
        <name>Mg(2+)</name>
        <dbReference type="ChEBI" id="CHEBI:18420"/>
        <label>1</label>
        <note>catalytic</note>
    </ligand>
</feature>
<dbReference type="OrthoDB" id="10254945at2759"/>
<evidence type="ECO:0000256" key="9">
    <source>
        <dbReference type="RuleBase" id="RU364068"/>
    </source>
</evidence>
<dbReference type="InterPro" id="IPR033942">
    <property type="entry name" value="IMPase"/>
</dbReference>
<reference evidence="11" key="2">
    <citation type="submission" date="2018-11" db="EMBL/GenBank/DDBJ databases">
        <title>Trombidioid mite genomics.</title>
        <authorList>
            <person name="Dong X."/>
        </authorList>
    </citation>
    <scope>NUCLEOTIDE SEQUENCE</scope>
    <source>
        <strain evidence="11">UoL-WK</strain>
    </source>
</reference>
<keyword evidence="14" id="KW-1185">Reference proteome</keyword>
<dbReference type="GO" id="GO:0007165">
    <property type="term" value="P:signal transduction"/>
    <property type="evidence" value="ECO:0007669"/>
    <property type="project" value="TreeGrafter"/>
</dbReference>
<evidence type="ECO:0000256" key="5">
    <source>
        <dbReference type="ARBA" id="ARBA00022723"/>
    </source>
</evidence>
<dbReference type="PRINTS" id="PR00378">
    <property type="entry name" value="LIIMPHPHTASE"/>
</dbReference>
<evidence type="ECO:0000313" key="14">
    <source>
        <dbReference type="Proteomes" id="UP000285301"/>
    </source>
</evidence>
<dbReference type="InterPro" id="IPR020552">
    <property type="entry name" value="Inositol_monoPase_Li-sen"/>
</dbReference>
<evidence type="ECO:0000256" key="2">
    <source>
        <dbReference type="ARBA" id="ARBA00001946"/>
    </source>
</evidence>
<evidence type="ECO:0000256" key="7">
    <source>
        <dbReference type="ARBA" id="ARBA00022842"/>
    </source>
</evidence>
<accession>A0A3S3S3J6</accession>
<comment type="cofactor">
    <cofactor evidence="2 8 9">
        <name>Mg(2+)</name>
        <dbReference type="ChEBI" id="CHEBI:18420"/>
    </cofactor>
</comment>
<name>A0A3S3S3J6_9ACAR</name>
<dbReference type="CDD" id="cd01639">
    <property type="entry name" value="IMPase"/>
    <property type="match status" value="1"/>
</dbReference>